<dbReference type="InterPro" id="IPR008710">
    <property type="entry name" value="Nicastrin"/>
</dbReference>
<dbReference type="GO" id="GO:0016485">
    <property type="term" value="P:protein processing"/>
    <property type="evidence" value="ECO:0007669"/>
    <property type="project" value="InterPro"/>
</dbReference>
<dbReference type="EMBL" id="FZQP02001892">
    <property type="protein sequence ID" value="VVC94149.1"/>
    <property type="molecule type" value="Genomic_DNA"/>
</dbReference>
<keyword evidence="3" id="KW-1185">Reference proteome</keyword>
<gene>
    <name evidence="2" type="ORF">LSINAPIS_LOCUS6164</name>
</gene>
<dbReference type="PANTHER" id="PTHR21092:SF0">
    <property type="entry name" value="NICASTRIN"/>
    <property type="match status" value="1"/>
</dbReference>
<dbReference type="GO" id="GO:0007220">
    <property type="term" value="P:Notch receptor processing"/>
    <property type="evidence" value="ECO:0007669"/>
    <property type="project" value="TreeGrafter"/>
</dbReference>
<accession>A0A5E4Q950</accession>
<sequence length="163" mass="17690">MTENEAQVKIAKVATVLAQTLYEQVTGGRIAPLFPSKPVVPAAHSGGLRQQRRGVFGGEGGAAVCGRVHNYSQYYLKGWDHKGVCIQTTMNFSQAVSPAFVKTDYNFTSGEYSTWTESVWQTMWVRVFVSSSGAGARLAAITGVFATVLAAVTTYWLQNYAPL</sequence>
<keyword evidence="1" id="KW-0472">Membrane</keyword>
<organism evidence="2 3">
    <name type="scientific">Leptidea sinapis</name>
    <dbReference type="NCBI Taxonomy" id="189913"/>
    <lineage>
        <taxon>Eukaryota</taxon>
        <taxon>Metazoa</taxon>
        <taxon>Ecdysozoa</taxon>
        <taxon>Arthropoda</taxon>
        <taxon>Hexapoda</taxon>
        <taxon>Insecta</taxon>
        <taxon>Pterygota</taxon>
        <taxon>Neoptera</taxon>
        <taxon>Endopterygota</taxon>
        <taxon>Lepidoptera</taxon>
        <taxon>Glossata</taxon>
        <taxon>Ditrysia</taxon>
        <taxon>Papilionoidea</taxon>
        <taxon>Pieridae</taxon>
        <taxon>Dismorphiinae</taxon>
        <taxon>Leptidea</taxon>
    </lineage>
</organism>
<dbReference type="PANTHER" id="PTHR21092">
    <property type="entry name" value="NICASTRIN"/>
    <property type="match status" value="1"/>
</dbReference>
<dbReference type="AlphaFoldDB" id="A0A5E4Q950"/>
<evidence type="ECO:0000313" key="2">
    <source>
        <dbReference type="EMBL" id="VVC94149.1"/>
    </source>
</evidence>
<keyword evidence="1" id="KW-0812">Transmembrane</keyword>
<reference evidence="2 3" key="1">
    <citation type="submission" date="2017-07" db="EMBL/GenBank/DDBJ databases">
        <authorList>
            <person name="Talla V."/>
            <person name="Backstrom N."/>
        </authorList>
    </citation>
    <scope>NUCLEOTIDE SEQUENCE [LARGE SCALE GENOMIC DNA]</scope>
</reference>
<protein>
    <submittedName>
        <fullName evidence="2">Uncharacterized protein</fullName>
    </submittedName>
</protein>
<evidence type="ECO:0000256" key="1">
    <source>
        <dbReference type="SAM" id="Phobius"/>
    </source>
</evidence>
<proteinExistence type="predicted"/>
<name>A0A5E4Q950_9NEOP</name>
<evidence type="ECO:0000313" key="3">
    <source>
        <dbReference type="Proteomes" id="UP000324832"/>
    </source>
</evidence>
<dbReference type="GO" id="GO:0005886">
    <property type="term" value="C:plasma membrane"/>
    <property type="evidence" value="ECO:0007669"/>
    <property type="project" value="TreeGrafter"/>
</dbReference>
<feature type="transmembrane region" description="Helical" evidence="1">
    <location>
        <begin position="138"/>
        <end position="157"/>
    </location>
</feature>
<dbReference type="Proteomes" id="UP000324832">
    <property type="component" value="Unassembled WGS sequence"/>
</dbReference>
<keyword evidence="1" id="KW-1133">Transmembrane helix</keyword>